<gene>
    <name evidence="8" type="ORF">WH47_01474</name>
</gene>
<dbReference type="PANTHER" id="PTHR31954:SF1">
    <property type="entry name" value="CILIA- AND FLAGELLA-ASSOCIATED PROTEIN 157"/>
    <property type="match status" value="1"/>
</dbReference>
<keyword evidence="9" id="KW-1185">Reference proteome</keyword>
<reference evidence="8 9" key="1">
    <citation type="submission" date="2015-07" db="EMBL/GenBank/DDBJ databases">
        <title>The genome of Habropoda laboriosa.</title>
        <authorList>
            <person name="Pan H."/>
            <person name="Kapheim K."/>
        </authorList>
    </citation>
    <scope>NUCLEOTIDE SEQUENCE [LARGE SCALE GENOMIC DNA]</scope>
    <source>
        <strain evidence="8">0110345459</strain>
    </source>
</reference>
<organism evidence="8 9">
    <name type="scientific">Habropoda laboriosa</name>
    <dbReference type="NCBI Taxonomy" id="597456"/>
    <lineage>
        <taxon>Eukaryota</taxon>
        <taxon>Metazoa</taxon>
        <taxon>Ecdysozoa</taxon>
        <taxon>Arthropoda</taxon>
        <taxon>Hexapoda</taxon>
        <taxon>Insecta</taxon>
        <taxon>Pterygota</taxon>
        <taxon>Neoptera</taxon>
        <taxon>Endopterygota</taxon>
        <taxon>Hymenoptera</taxon>
        <taxon>Apocrita</taxon>
        <taxon>Aculeata</taxon>
        <taxon>Apoidea</taxon>
        <taxon>Anthophila</taxon>
        <taxon>Apidae</taxon>
        <taxon>Habropoda</taxon>
    </lineage>
</organism>
<dbReference type="OrthoDB" id="166611at2759"/>
<dbReference type="InterPro" id="IPR038844">
    <property type="entry name" value="CFAP157"/>
</dbReference>
<keyword evidence="6" id="KW-0966">Cell projection</keyword>
<dbReference type="STRING" id="597456.A0A0L7R0G4"/>
<feature type="coiled-coil region" evidence="7">
    <location>
        <begin position="280"/>
        <end position="318"/>
    </location>
</feature>
<evidence type="ECO:0000256" key="4">
    <source>
        <dbReference type="ARBA" id="ARBA00023054"/>
    </source>
</evidence>
<comment type="similarity">
    <text evidence="2">Belongs to the CFAP157 family.</text>
</comment>
<protein>
    <recommendedName>
        <fullName evidence="3">Cilia- and flagella-associated protein 157</fullName>
    </recommendedName>
</protein>
<keyword evidence="5" id="KW-0969">Cilium</keyword>
<dbReference type="EMBL" id="KQ414670">
    <property type="protein sequence ID" value="KOC64306.1"/>
    <property type="molecule type" value="Genomic_DNA"/>
</dbReference>
<accession>A0A0L7R0G4</accession>
<dbReference type="AlphaFoldDB" id="A0A0L7R0G4"/>
<dbReference type="PANTHER" id="PTHR31954">
    <property type="entry name" value="CILIA- AND FLAGELLA-ASSOCIATED PROTEIN 157"/>
    <property type="match status" value="1"/>
</dbReference>
<evidence type="ECO:0000256" key="7">
    <source>
        <dbReference type="SAM" id="Coils"/>
    </source>
</evidence>
<proteinExistence type="inferred from homology"/>
<dbReference type="GO" id="GO:0036064">
    <property type="term" value="C:ciliary basal body"/>
    <property type="evidence" value="ECO:0007669"/>
    <property type="project" value="TreeGrafter"/>
</dbReference>
<name>A0A0L7R0G4_9HYME</name>
<feature type="coiled-coil region" evidence="7">
    <location>
        <begin position="6"/>
        <end position="58"/>
    </location>
</feature>
<sequence>RLRSRNEEMEEETELAKAKFQQLEEDRSDVIAYLKRNLEEKIEESKELSERLTALEELRKDELAVYKKKEEAMELEYRTMVNNLTAEVKLAAGKLNALEDWRLSRLDLMQKFEVQEKQMAEQEKRHKEELYEAEKSTVIGKAMMQKEMKEHLQILSEKLLKAITLRITDVMQRTIRENVALNRDLDQLLKTNRELETINVERKKAEQTLRLRCKLFETESKITLSKMLKQRDAIHQVAMEYQSLITYYGQVERSNIRFRELQGILEDIIKRKDEVLNKKIKRYEENVLIARDENKRLLEEVRKNEKQLDALKDILNNASTFLNEVLQVAEESYNNQQCIGYMVPKVLHSLLEILQTDTITGAIDYTPSEIDNISCKYTMGCLGLIEPVKEKKSSTIKEKEDVQEDLKEDLSKSLEQIPSYLLSDVSSSISSPKD</sequence>
<evidence type="ECO:0000256" key="5">
    <source>
        <dbReference type="ARBA" id="ARBA00023069"/>
    </source>
</evidence>
<feature type="coiled-coil region" evidence="7">
    <location>
        <begin position="389"/>
        <end position="416"/>
    </location>
</feature>
<evidence type="ECO:0000256" key="6">
    <source>
        <dbReference type="ARBA" id="ARBA00023273"/>
    </source>
</evidence>
<dbReference type="Proteomes" id="UP000053825">
    <property type="component" value="Unassembled WGS sequence"/>
</dbReference>
<evidence type="ECO:0000313" key="9">
    <source>
        <dbReference type="Proteomes" id="UP000053825"/>
    </source>
</evidence>
<evidence type="ECO:0000313" key="8">
    <source>
        <dbReference type="EMBL" id="KOC64306.1"/>
    </source>
</evidence>
<keyword evidence="4 7" id="KW-0175">Coiled coil</keyword>
<comment type="subcellular location">
    <subcellularLocation>
        <location evidence="1">Cell projection</location>
        <location evidence="1">Cilium</location>
    </subcellularLocation>
</comment>
<feature type="coiled-coil region" evidence="7">
    <location>
        <begin position="171"/>
        <end position="208"/>
    </location>
</feature>
<feature type="non-terminal residue" evidence="8">
    <location>
        <position position="1"/>
    </location>
</feature>
<evidence type="ECO:0000256" key="3">
    <source>
        <dbReference type="ARBA" id="ARBA00014087"/>
    </source>
</evidence>
<evidence type="ECO:0000256" key="1">
    <source>
        <dbReference type="ARBA" id="ARBA00004138"/>
    </source>
</evidence>
<dbReference type="GO" id="GO:0008017">
    <property type="term" value="F:microtubule binding"/>
    <property type="evidence" value="ECO:0007669"/>
    <property type="project" value="TreeGrafter"/>
</dbReference>
<evidence type="ECO:0000256" key="2">
    <source>
        <dbReference type="ARBA" id="ARBA00010841"/>
    </source>
</evidence>